<dbReference type="Gene3D" id="3.30.300.30">
    <property type="match status" value="1"/>
</dbReference>
<dbReference type="FunFam" id="3.40.50.980:FF:000002">
    <property type="entry name" value="Enterobactin synthetase component F"/>
    <property type="match status" value="1"/>
</dbReference>
<dbReference type="InterPro" id="IPR001242">
    <property type="entry name" value="Condensation_dom"/>
</dbReference>
<evidence type="ECO:0000256" key="1">
    <source>
        <dbReference type="ARBA" id="ARBA00001957"/>
    </source>
</evidence>
<reference evidence="6 8" key="3">
    <citation type="submission" date="2016-11" db="EMBL/GenBank/DDBJ databases">
        <title>Whole genomes of Flavobacteriaceae.</title>
        <authorList>
            <person name="Stine C."/>
            <person name="Li C."/>
            <person name="Tadesse D."/>
        </authorList>
    </citation>
    <scope>NUCLEOTIDE SEQUENCE [LARGE SCALE GENOMIC DNA]</scope>
    <source>
        <strain evidence="6 8">ATCC BAA-2541</strain>
    </source>
</reference>
<dbReference type="EMBL" id="MIKE01000022">
    <property type="protein sequence ID" value="OHT45884.1"/>
    <property type="molecule type" value="Genomic_DNA"/>
</dbReference>
<dbReference type="RefSeq" id="WP_070907123.1">
    <property type="nucleotide sequence ID" value="NZ_MIKE01000022.1"/>
</dbReference>
<dbReference type="Gene3D" id="3.40.50.980">
    <property type="match status" value="2"/>
</dbReference>
<reference evidence="5" key="1">
    <citation type="submission" date="2016-09" db="EMBL/GenBank/DDBJ databases">
        <authorList>
            <person name="Capua I."/>
            <person name="De Benedictis P."/>
            <person name="Joannis T."/>
            <person name="Lombin L.H."/>
            <person name="Cattoli G."/>
        </authorList>
    </citation>
    <scope>NUCLEOTIDE SEQUENCE [LARGE SCALE GENOMIC DNA]</scope>
    <source>
        <strain evidence="5">MSU</strain>
    </source>
</reference>
<dbReference type="Gene3D" id="1.10.1200.10">
    <property type="entry name" value="ACP-like"/>
    <property type="match status" value="1"/>
</dbReference>
<dbReference type="PANTHER" id="PTHR45527:SF14">
    <property type="entry name" value="PLIPASTATIN SYNTHASE SUBUNIT B"/>
    <property type="match status" value="1"/>
</dbReference>
<dbReference type="PANTHER" id="PTHR45527">
    <property type="entry name" value="NONRIBOSOMAL PEPTIDE SYNTHETASE"/>
    <property type="match status" value="1"/>
</dbReference>
<comment type="cofactor">
    <cofactor evidence="1">
        <name>pantetheine 4'-phosphate</name>
        <dbReference type="ChEBI" id="CHEBI:47942"/>
    </cofactor>
</comment>
<dbReference type="Pfam" id="PF13193">
    <property type="entry name" value="AMP-binding_C"/>
    <property type="match status" value="1"/>
</dbReference>
<dbReference type="Proteomes" id="UP000180252">
    <property type="component" value="Unassembled WGS sequence"/>
</dbReference>
<evidence type="ECO:0000259" key="4">
    <source>
        <dbReference type="PROSITE" id="PS50075"/>
    </source>
</evidence>
<dbReference type="Proteomes" id="UP000198319">
    <property type="component" value="Unassembled WGS sequence"/>
</dbReference>
<dbReference type="STRING" id="1278819.BHE19_08650"/>
<dbReference type="InterPro" id="IPR044894">
    <property type="entry name" value="TubC_N_sf"/>
</dbReference>
<dbReference type="Pfam" id="PF00501">
    <property type="entry name" value="AMP-binding"/>
    <property type="match status" value="1"/>
</dbReference>
<dbReference type="InterPro" id="IPR025110">
    <property type="entry name" value="AMP-bd_C"/>
</dbReference>
<name>A0A1S1J8I8_9FLAO</name>
<feature type="domain" description="Carrier" evidence="4">
    <location>
        <begin position="1043"/>
        <end position="1118"/>
    </location>
</feature>
<sequence length="1596" mass="182616">MEKFIKNLKDLGFQLKINGQDLVLLGKEGKLTPSDIKIITERQDITSFIKENKADIIAYLKKEDFKLDRKNISSMYGLSPVQEGILFHSTYLYSTGAKENTTYHTQFDVTFSSKLDVVRFKKAWQHVINNHTILRTGFIYDKVNIPIQFVNKEVEVPLRLVDLTENTDQEKDITFKKLKDEDRFEDFSFTNPPLMRITLAKFGESTYKMIWTKHHVLWDGWSGQVIIQEVIRAYTNLMHGAEPEAQEEDRYEDFINYIKAIDAFEEKEFWQTYMQDFNEPSLLPFCKALHERNKGKGKYERITIDFDAELTQKINDFSKAQHVTPNTLTQAVWAILLSKYTGFKDIVYGVTVSGRPAELNYDSKVGLYINTIPLRAKIDQNQTITDFLAMLQKTSVTARNFQHTSLNKIQQWNEIKGDCFDTLLSFTNYPSKSSDSKQKPVLEIESVNVKENNNYLLSIQPMLKDRLVIDFTFNSSIMEAAFVQMITEHFRTALCQMAEEQFTTIGDFNMLGAAEIEVLTKAYNASEVDYPADQNIVEIFEEKAAKTPDAVALTIDGKHMTYKVLNEKANQLSRYLQEQGVGPEVMVGMCINRSFEMIIGILGILKAGGAYVPIDPEYPTERISFILNDSKSNIVLVSTKSSETVKLDIPVQLVNLDHADTFLSAYETTNLELDLPLDNLAYVIYTSGTTGVPKGVMIEHGNVVRLFFTEKPLFDFDEKDVWCLFHSYSFDFSVWEIFGALLYGGRLVIVPELVAKDTEAFADLLAEQEVTVLNQTPSAFNALQEQVIDKKHPLKVRYVIFGGEALTPGVLKPWAAQYPDCALINMYGITETTVHVTFKEIGTREINLNVSDIGRPIPTMSCYILDENMELVPMGVAGELFVSGAGVSRGYLNRPELSKERFMTNPFNPGERLYKTGDVAKRLSSGDIEYLGRNDKQIKIRGFRIELGEVEAALNICPYANHAAVIVHEDQFYSKELVAYVVLKDNYTLEDFKGYLLESLPKYMVPTLCIPLDEMPLTSNGKVNKKALPKLASQGTDASGYVAPRNTNEEQLVTIWKEILDRERIGVTDNFFEFGGHSLKLTRLITRYHKEYGIKLELRDLFVNKTIEEHCPLLFGASAESNEIEKITPVAKQTNYPLSSGQYRMWVLSQSGENNTSYNMPAQLTLEGYDIPLLKKAIDAVIERHETLRTIFKEGENAEVRQWIIAPSEIDFTIQEEDFRGEANIENAVADYILQDTLQPFNLADGPLLRIALLQVSDQKHVFYYNMHHIIGDGVSINILKRDVLAFYNAFKNNTVPSLPVLSIQYKDFAVWQKQQLENNAFDQHKKYWLQTLSGDRGVLDFPSQKARPKVMTNNGQTLRTFLSDTVTRKFETYCKTKGGTLFTGVVAVWNILFYRYTNQKDISIGSPVMGRDHVDLENQIGLYFNNIVIRNQINPEDNFDQIFDKVKEAMFENMKHQMYPFDNLLDDLTIKGDTSRNPLYDIMISYHNTGAAENNKDLLLTQEETDQIVVQDQKGSKLDMLINVKEIGNHLYYNINYNTDLYNQSFIEILMNDFKYLLSQLLENKAERIDDIDFQKETKQILRSLNANKFKLVKK</sequence>
<keyword evidence="2" id="KW-0596">Phosphopantetheine</keyword>
<dbReference type="InterPro" id="IPR020845">
    <property type="entry name" value="AMP-binding_CS"/>
</dbReference>
<dbReference type="GO" id="GO:0005829">
    <property type="term" value="C:cytosol"/>
    <property type="evidence" value="ECO:0007669"/>
    <property type="project" value="TreeGrafter"/>
</dbReference>
<dbReference type="Pfam" id="PF00550">
    <property type="entry name" value="PP-binding"/>
    <property type="match status" value="1"/>
</dbReference>
<dbReference type="PROSITE" id="PS00455">
    <property type="entry name" value="AMP_BINDING"/>
    <property type="match status" value="1"/>
</dbReference>
<evidence type="ECO:0000313" key="8">
    <source>
        <dbReference type="Proteomes" id="UP000198319"/>
    </source>
</evidence>
<dbReference type="GO" id="GO:0003824">
    <property type="term" value="F:catalytic activity"/>
    <property type="evidence" value="ECO:0007669"/>
    <property type="project" value="InterPro"/>
</dbReference>
<dbReference type="CDD" id="cd17643">
    <property type="entry name" value="A_NRPS_Cytc1-like"/>
    <property type="match status" value="1"/>
</dbReference>
<comment type="caution">
    <text evidence="5">The sequence shown here is derived from an EMBL/GenBank/DDBJ whole genome shotgun (WGS) entry which is preliminary data.</text>
</comment>
<evidence type="ECO:0000256" key="2">
    <source>
        <dbReference type="ARBA" id="ARBA00022450"/>
    </source>
</evidence>
<dbReference type="Gene3D" id="1.10.10.1830">
    <property type="entry name" value="Non-ribosomal peptide synthase, adenylation domain"/>
    <property type="match status" value="1"/>
</dbReference>
<dbReference type="FunFam" id="1.10.1200.10:FF:000005">
    <property type="entry name" value="Nonribosomal peptide synthetase 1"/>
    <property type="match status" value="1"/>
</dbReference>
<keyword evidence="8" id="KW-1185">Reference proteome</keyword>
<dbReference type="OrthoDB" id="605930at2"/>
<evidence type="ECO:0000313" key="5">
    <source>
        <dbReference type="EMBL" id="OHT45884.1"/>
    </source>
</evidence>
<proteinExistence type="predicted"/>
<organism evidence="5 7">
    <name type="scientific">Flavobacterium tructae</name>
    <dbReference type="NCBI Taxonomy" id="1114873"/>
    <lineage>
        <taxon>Bacteria</taxon>
        <taxon>Pseudomonadati</taxon>
        <taxon>Bacteroidota</taxon>
        <taxon>Flavobacteriia</taxon>
        <taxon>Flavobacteriales</taxon>
        <taxon>Flavobacteriaceae</taxon>
        <taxon>Flavobacterium</taxon>
    </lineage>
</organism>
<dbReference type="EMBL" id="MUHG01000026">
    <property type="protein sequence ID" value="OXB17144.1"/>
    <property type="molecule type" value="Genomic_DNA"/>
</dbReference>
<dbReference type="SUPFAM" id="SSF52777">
    <property type="entry name" value="CoA-dependent acyltransferases"/>
    <property type="match status" value="4"/>
</dbReference>
<dbReference type="SUPFAM" id="SSF47336">
    <property type="entry name" value="ACP-like"/>
    <property type="match status" value="1"/>
</dbReference>
<dbReference type="InterPro" id="IPR010071">
    <property type="entry name" value="AA_adenyl_dom"/>
</dbReference>
<keyword evidence="3" id="KW-0597">Phosphoprotein</keyword>
<dbReference type="NCBIfam" id="TIGR01733">
    <property type="entry name" value="AA-adenyl-dom"/>
    <property type="match status" value="1"/>
</dbReference>
<evidence type="ECO:0000313" key="6">
    <source>
        <dbReference type="EMBL" id="OXB17144.1"/>
    </source>
</evidence>
<dbReference type="GO" id="GO:0031177">
    <property type="term" value="F:phosphopantetheine binding"/>
    <property type="evidence" value="ECO:0007669"/>
    <property type="project" value="TreeGrafter"/>
</dbReference>
<dbReference type="InterPro" id="IPR009081">
    <property type="entry name" value="PP-bd_ACP"/>
</dbReference>
<dbReference type="InterPro" id="IPR023213">
    <property type="entry name" value="CAT-like_dom_sf"/>
</dbReference>
<dbReference type="GO" id="GO:0043041">
    <property type="term" value="P:amino acid activation for nonribosomal peptide biosynthetic process"/>
    <property type="evidence" value="ECO:0007669"/>
    <property type="project" value="TreeGrafter"/>
</dbReference>
<dbReference type="FunFam" id="2.30.38.10:FF:000001">
    <property type="entry name" value="Non-ribosomal peptide synthetase PvdI"/>
    <property type="match status" value="1"/>
</dbReference>
<protein>
    <recommendedName>
        <fullName evidence="4">Carrier domain-containing protein</fullName>
    </recommendedName>
</protein>
<accession>A0A1S1J8I8</accession>
<dbReference type="InterPro" id="IPR036736">
    <property type="entry name" value="ACP-like_sf"/>
</dbReference>
<dbReference type="CDD" id="cd19531">
    <property type="entry name" value="LCL_NRPS-like"/>
    <property type="match status" value="1"/>
</dbReference>
<dbReference type="InterPro" id="IPR045851">
    <property type="entry name" value="AMP-bd_C_sf"/>
</dbReference>
<reference evidence="7" key="2">
    <citation type="submission" date="2016-09" db="EMBL/GenBank/DDBJ databases">
        <authorList>
            <person name="Chen S."/>
            <person name="Walker E."/>
        </authorList>
    </citation>
    <scope>NUCLEOTIDE SEQUENCE [LARGE SCALE GENOMIC DNA]</scope>
    <source>
        <strain evidence="7">MSU</strain>
    </source>
</reference>
<evidence type="ECO:0000313" key="7">
    <source>
        <dbReference type="Proteomes" id="UP000180252"/>
    </source>
</evidence>
<dbReference type="Gene3D" id="3.30.559.10">
    <property type="entry name" value="Chloramphenicol acetyltransferase-like domain"/>
    <property type="match status" value="2"/>
</dbReference>
<dbReference type="FunFam" id="3.40.50.980:FF:000001">
    <property type="entry name" value="Non-ribosomal peptide synthetase"/>
    <property type="match status" value="1"/>
</dbReference>
<gene>
    <name evidence="6" type="ORF">B0A71_17940</name>
    <name evidence="5" type="ORF">BHE19_08650</name>
</gene>
<dbReference type="FunFam" id="3.40.50.12780:FF:000012">
    <property type="entry name" value="Non-ribosomal peptide synthetase"/>
    <property type="match status" value="1"/>
</dbReference>
<dbReference type="SUPFAM" id="SSF56801">
    <property type="entry name" value="Acetyl-CoA synthetase-like"/>
    <property type="match status" value="1"/>
</dbReference>
<dbReference type="GO" id="GO:0044550">
    <property type="term" value="P:secondary metabolite biosynthetic process"/>
    <property type="evidence" value="ECO:0007669"/>
    <property type="project" value="TreeGrafter"/>
</dbReference>
<dbReference type="Gene3D" id="3.30.559.30">
    <property type="entry name" value="Nonribosomal peptide synthetase, condensation domain"/>
    <property type="match status" value="2"/>
</dbReference>
<dbReference type="Pfam" id="PF00668">
    <property type="entry name" value="Condensation"/>
    <property type="match status" value="2"/>
</dbReference>
<dbReference type="PROSITE" id="PS50075">
    <property type="entry name" value="CARRIER"/>
    <property type="match status" value="1"/>
</dbReference>
<evidence type="ECO:0000256" key="3">
    <source>
        <dbReference type="ARBA" id="ARBA00022553"/>
    </source>
</evidence>
<dbReference type="Gene3D" id="2.30.38.10">
    <property type="entry name" value="Luciferase, Domain 3"/>
    <property type="match status" value="1"/>
</dbReference>
<dbReference type="InterPro" id="IPR000873">
    <property type="entry name" value="AMP-dep_synth/lig_dom"/>
</dbReference>